<gene>
    <name evidence="2" type="ORF">HDA43_005145</name>
</gene>
<dbReference type="EMBL" id="JACCCO010000002">
    <property type="protein sequence ID" value="NYF42944.1"/>
    <property type="molecule type" value="Genomic_DNA"/>
</dbReference>
<evidence type="ECO:0000313" key="2">
    <source>
        <dbReference type="EMBL" id="NYF42944.1"/>
    </source>
</evidence>
<comment type="caution">
    <text evidence="2">The sequence shown here is derived from an EMBL/GenBank/DDBJ whole genome shotgun (WGS) entry which is preliminary data.</text>
</comment>
<keyword evidence="1" id="KW-0812">Transmembrane</keyword>
<dbReference type="AlphaFoldDB" id="A0A852V714"/>
<keyword evidence="3" id="KW-1185">Reference proteome</keyword>
<feature type="transmembrane region" description="Helical" evidence="1">
    <location>
        <begin position="85"/>
        <end position="104"/>
    </location>
</feature>
<proteinExistence type="predicted"/>
<keyword evidence="1" id="KW-0472">Membrane</keyword>
<evidence type="ECO:0000313" key="3">
    <source>
        <dbReference type="Proteomes" id="UP000576393"/>
    </source>
</evidence>
<name>A0A852V714_9ACTN</name>
<dbReference type="Proteomes" id="UP000576393">
    <property type="component" value="Unassembled WGS sequence"/>
</dbReference>
<protein>
    <submittedName>
        <fullName evidence="2">Uncharacterized protein</fullName>
    </submittedName>
</protein>
<sequence>MNIDEIRLRVEELSRGFGVHAPDVVCGEPPQGVDCILRRQGRNQVIVVGPTFDALPEYARDTDLAWAITASDRAYLRKEGVPTRVSVGLGTLVGLVCAPLVFLFDSLVPVAVTALALLVLVVLPVMMRRQIYAMDRRVAEVCGEEPIHRALRYVQEHPPRTRGLYRLALKLQPSPEKRAARLLAARP</sequence>
<reference evidence="2 3" key="1">
    <citation type="submission" date="2020-07" db="EMBL/GenBank/DDBJ databases">
        <title>Sequencing the genomes of 1000 actinobacteria strains.</title>
        <authorList>
            <person name="Klenk H.-P."/>
        </authorList>
    </citation>
    <scope>NUCLEOTIDE SEQUENCE [LARGE SCALE GENOMIC DNA]</scope>
    <source>
        <strain evidence="2 3">DSM 45763</strain>
    </source>
</reference>
<feature type="transmembrane region" description="Helical" evidence="1">
    <location>
        <begin position="110"/>
        <end position="127"/>
    </location>
</feature>
<evidence type="ECO:0000256" key="1">
    <source>
        <dbReference type="SAM" id="Phobius"/>
    </source>
</evidence>
<keyword evidence="1" id="KW-1133">Transmembrane helix</keyword>
<organism evidence="2 3">
    <name type="scientific">Streptosporangium sandarakinum</name>
    <dbReference type="NCBI Taxonomy" id="1260955"/>
    <lineage>
        <taxon>Bacteria</taxon>
        <taxon>Bacillati</taxon>
        <taxon>Actinomycetota</taxon>
        <taxon>Actinomycetes</taxon>
        <taxon>Streptosporangiales</taxon>
        <taxon>Streptosporangiaceae</taxon>
        <taxon>Streptosporangium</taxon>
    </lineage>
</organism>
<accession>A0A852V714</accession>
<dbReference type="RefSeq" id="WP_179825819.1">
    <property type="nucleotide sequence ID" value="NZ_JACCCO010000002.1"/>
</dbReference>